<dbReference type="PROSITE" id="PS00086">
    <property type="entry name" value="CYTOCHROME_P450"/>
    <property type="match status" value="1"/>
</dbReference>
<evidence type="ECO:0000256" key="12">
    <source>
        <dbReference type="RuleBase" id="RU000461"/>
    </source>
</evidence>
<dbReference type="PANTHER" id="PTHR24286:SF349">
    <property type="entry name" value="CYTOCHROME P450 716A1-RELATED"/>
    <property type="match status" value="1"/>
</dbReference>
<evidence type="ECO:0008006" key="15">
    <source>
        <dbReference type="Google" id="ProtNLM"/>
    </source>
</evidence>
<comment type="similarity">
    <text evidence="3 12">Belongs to the cytochrome P450 family.</text>
</comment>
<comment type="subcellular location">
    <subcellularLocation>
        <location evidence="2">Membrane</location>
        <topology evidence="2">Single-pass membrane protein</topology>
    </subcellularLocation>
</comment>
<keyword evidence="4 12" id="KW-0349">Heme</keyword>
<protein>
    <recommendedName>
        <fullName evidence="15">Cytochrome P450</fullName>
    </recommendedName>
</protein>
<evidence type="ECO:0000313" key="14">
    <source>
        <dbReference type="Proteomes" id="UP001341840"/>
    </source>
</evidence>
<dbReference type="InterPro" id="IPR001128">
    <property type="entry name" value="Cyt_P450"/>
</dbReference>
<evidence type="ECO:0000256" key="4">
    <source>
        <dbReference type="ARBA" id="ARBA00022617"/>
    </source>
</evidence>
<dbReference type="SUPFAM" id="SSF48264">
    <property type="entry name" value="Cytochrome P450"/>
    <property type="match status" value="1"/>
</dbReference>
<dbReference type="PRINTS" id="PR00463">
    <property type="entry name" value="EP450I"/>
</dbReference>
<accession>A0ABU6Y888</accession>
<dbReference type="InterPro" id="IPR017972">
    <property type="entry name" value="Cyt_P450_CS"/>
</dbReference>
<evidence type="ECO:0000256" key="3">
    <source>
        <dbReference type="ARBA" id="ARBA00010617"/>
    </source>
</evidence>
<keyword evidence="8 12" id="KW-0560">Oxidoreductase</keyword>
<dbReference type="InterPro" id="IPR002401">
    <property type="entry name" value="Cyt_P450_E_grp-I"/>
</dbReference>
<dbReference type="Proteomes" id="UP001341840">
    <property type="component" value="Unassembled WGS sequence"/>
</dbReference>
<evidence type="ECO:0000256" key="11">
    <source>
        <dbReference type="ARBA" id="ARBA00023136"/>
    </source>
</evidence>
<name>A0ABU6Y888_9FABA</name>
<keyword evidence="5" id="KW-0812">Transmembrane</keyword>
<comment type="cofactor">
    <cofactor evidence="1">
        <name>heme</name>
        <dbReference type="ChEBI" id="CHEBI:30413"/>
    </cofactor>
</comment>
<dbReference type="Gene3D" id="1.10.630.10">
    <property type="entry name" value="Cytochrome P450"/>
    <property type="match status" value="2"/>
</dbReference>
<keyword evidence="6 12" id="KW-0479">Metal-binding</keyword>
<dbReference type="InterPro" id="IPR036396">
    <property type="entry name" value="Cyt_P450_sf"/>
</dbReference>
<evidence type="ECO:0000256" key="5">
    <source>
        <dbReference type="ARBA" id="ARBA00022692"/>
    </source>
</evidence>
<sequence length="289" mass="32786">MDSIAQAHLDSLLAKNETQVAADPLVKRYTLLLAHRLFVSIEDEKHIASIEKHYNALGSGLINLPIDLPGTPFNKSIKASKFIRKQLVDIIRQRKVDLSQGNNNASPKQDILSNMLLICDMDEWQIADQLLGILFGCYDTISTTCTLIIKYLSQFPHMYHRVYQAPGGFREAIDDFTFNGFSIPKGWKLFWSANSTHKSEKYFPEPEKVDPSRFEGNGPAPCTFVPFGGGPRICPGNEYARLVIMVFLHNLVKRFKWQALNPNENIVVDPFPVPANHLPIRLYPHHKDD</sequence>
<organism evidence="13 14">
    <name type="scientific">Stylosanthes scabra</name>
    <dbReference type="NCBI Taxonomy" id="79078"/>
    <lineage>
        <taxon>Eukaryota</taxon>
        <taxon>Viridiplantae</taxon>
        <taxon>Streptophyta</taxon>
        <taxon>Embryophyta</taxon>
        <taxon>Tracheophyta</taxon>
        <taxon>Spermatophyta</taxon>
        <taxon>Magnoliopsida</taxon>
        <taxon>eudicotyledons</taxon>
        <taxon>Gunneridae</taxon>
        <taxon>Pentapetalae</taxon>
        <taxon>rosids</taxon>
        <taxon>fabids</taxon>
        <taxon>Fabales</taxon>
        <taxon>Fabaceae</taxon>
        <taxon>Papilionoideae</taxon>
        <taxon>50 kb inversion clade</taxon>
        <taxon>dalbergioids sensu lato</taxon>
        <taxon>Dalbergieae</taxon>
        <taxon>Pterocarpus clade</taxon>
        <taxon>Stylosanthes</taxon>
    </lineage>
</organism>
<comment type="caution">
    <text evidence="13">The sequence shown here is derived from an EMBL/GenBank/DDBJ whole genome shotgun (WGS) entry which is preliminary data.</text>
</comment>
<keyword evidence="10 12" id="KW-0503">Monooxygenase</keyword>
<keyword evidence="7" id="KW-1133">Transmembrane helix</keyword>
<evidence type="ECO:0000256" key="8">
    <source>
        <dbReference type="ARBA" id="ARBA00023002"/>
    </source>
</evidence>
<evidence type="ECO:0000256" key="1">
    <source>
        <dbReference type="ARBA" id="ARBA00001971"/>
    </source>
</evidence>
<keyword evidence="9 12" id="KW-0408">Iron</keyword>
<proteinExistence type="inferred from homology"/>
<gene>
    <name evidence="13" type="ORF">PIB30_023994</name>
</gene>
<evidence type="ECO:0000256" key="7">
    <source>
        <dbReference type="ARBA" id="ARBA00022989"/>
    </source>
</evidence>
<dbReference type="PANTHER" id="PTHR24286">
    <property type="entry name" value="CYTOCHROME P450 26"/>
    <property type="match status" value="1"/>
</dbReference>
<reference evidence="13 14" key="1">
    <citation type="journal article" date="2023" name="Plants (Basel)">
        <title>Bridging the Gap: Combining Genomics and Transcriptomics Approaches to Understand Stylosanthes scabra, an Orphan Legume from the Brazilian Caatinga.</title>
        <authorList>
            <person name="Ferreira-Neto J.R.C."/>
            <person name="da Silva M.D."/>
            <person name="Binneck E."/>
            <person name="de Melo N.F."/>
            <person name="da Silva R.H."/>
            <person name="de Melo A.L.T.M."/>
            <person name="Pandolfi V."/>
            <person name="Bustamante F.O."/>
            <person name="Brasileiro-Vidal A.C."/>
            <person name="Benko-Iseppon A.M."/>
        </authorList>
    </citation>
    <scope>NUCLEOTIDE SEQUENCE [LARGE SCALE GENOMIC DNA]</scope>
    <source>
        <tissue evidence="13">Leaves</tissue>
    </source>
</reference>
<keyword evidence="14" id="KW-1185">Reference proteome</keyword>
<evidence type="ECO:0000256" key="2">
    <source>
        <dbReference type="ARBA" id="ARBA00004167"/>
    </source>
</evidence>
<keyword evidence="11" id="KW-0472">Membrane</keyword>
<evidence type="ECO:0000256" key="10">
    <source>
        <dbReference type="ARBA" id="ARBA00023033"/>
    </source>
</evidence>
<evidence type="ECO:0000313" key="13">
    <source>
        <dbReference type="EMBL" id="MED6206131.1"/>
    </source>
</evidence>
<dbReference type="EMBL" id="JASCZI010241740">
    <property type="protein sequence ID" value="MED6206131.1"/>
    <property type="molecule type" value="Genomic_DNA"/>
</dbReference>
<evidence type="ECO:0000256" key="9">
    <source>
        <dbReference type="ARBA" id="ARBA00023004"/>
    </source>
</evidence>
<evidence type="ECO:0000256" key="6">
    <source>
        <dbReference type="ARBA" id="ARBA00022723"/>
    </source>
</evidence>
<dbReference type="Pfam" id="PF00067">
    <property type="entry name" value="p450"/>
    <property type="match status" value="2"/>
</dbReference>